<feature type="domain" description="Core-binding (CB)" evidence="11">
    <location>
        <begin position="1"/>
        <end position="84"/>
    </location>
</feature>
<dbReference type="AlphaFoldDB" id="A0A4U0QCP1"/>
<comment type="similarity">
    <text evidence="9">Belongs to the 'phage' integrase family. XerC subfamily.</text>
</comment>
<keyword evidence="3 9" id="KW-0132">Cell division</keyword>
<feature type="domain" description="Tyr recombinase" evidence="10">
    <location>
        <begin position="105"/>
        <end position="286"/>
    </location>
</feature>
<evidence type="ECO:0000256" key="9">
    <source>
        <dbReference type="HAMAP-Rule" id="MF_01808"/>
    </source>
</evidence>
<comment type="function">
    <text evidence="9">Site-specific tyrosine recombinase, which acts by catalyzing the cutting and rejoining of the recombining DNA molecules. The XerC-XerD complex is essential to convert dimers of the bacterial chromosome into monomers to permit their segregation at cell division. It also contributes to the segregational stability of plasmids.</text>
</comment>
<keyword evidence="2 9" id="KW-0963">Cytoplasm</keyword>
<dbReference type="GO" id="GO:0003677">
    <property type="term" value="F:DNA binding"/>
    <property type="evidence" value="ECO:0007669"/>
    <property type="project" value="UniProtKB-UniRule"/>
</dbReference>
<dbReference type="GO" id="GO:0005737">
    <property type="term" value="C:cytoplasm"/>
    <property type="evidence" value="ECO:0007669"/>
    <property type="project" value="UniProtKB-SubCell"/>
</dbReference>
<comment type="caution">
    <text evidence="12">The sequence shown here is derived from an EMBL/GenBank/DDBJ whole genome shotgun (WGS) entry which is preliminary data.</text>
</comment>
<dbReference type="GO" id="GO:0051301">
    <property type="term" value="P:cell division"/>
    <property type="evidence" value="ECO:0007669"/>
    <property type="project" value="UniProtKB-KW"/>
</dbReference>
<dbReference type="GO" id="GO:0006313">
    <property type="term" value="P:DNA transposition"/>
    <property type="evidence" value="ECO:0007669"/>
    <property type="project" value="UniProtKB-UniRule"/>
</dbReference>
<dbReference type="Pfam" id="PF00589">
    <property type="entry name" value="Phage_integrase"/>
    <property type="match status" value="1"/>
</dbReference>
<evidence type="ECO:0000256" key="6">
    <source>
        <dbReference type="ARBA" id="ARBA00023125"/>
    </source>
</evidence>
<evidence type="ECO:0000259" key="10">
    <source>
        <dbReference type="PROSITE" id="PS51898"/>
    </source>
</evidence>
<dbReference type="GO" id="GO:0007059">
    <property type="term" value="P:chromosome segregation"/>
    <property type="evidence" value="ECO:0007669"/>
    <property type="project" value="UniProtKB-UniRule"/>
</dbReference>
<accession>A0A4U0QCP1</accession>
<dbReference type="Gene3D" id="1.10.150.130">
    <property type="match status" value="1"/>
</dbReference>
<organism evidence="12 13">
    <name type="scientific">Chitiniphilus eburneus</name>
    <dbReference type="NCBI Taxonomy" id="2571148"/>
    <lineage>
        <taxon>Bacteria</taxon>
        <taxon>Pseudomonadati</taxon>
        <taxon>Pseudomonadota</taxon>
        <taxon>Betaproteobacteria</taxon>
        <taxon>Neisseriales</taxon>
        <taxon>Chitinibacteraceae</taxon>
        <taxon>Chitiniphilus</taxon>
    </lineage>
</organism>
<evidence type="ECO:0000256" key="1">
    <source>
        <dbReference type="ARBA" id="ARBA00004496"/>
    </source>
</evidence>
<dbReference type="InterPro" id="IPR004107">
    <property type="entry name" value="Integrase_SAM-like_N"/>
</dbReference>
<evidence type="ECO:0000256" key="8">
    <source>
        <dbReference type="ARBA" id="ARBA00023306"/>
    </source>
</evidence>
<evidence type="ECO:0000256" key="2">
    <source>
        <dbReference type="ARBA" id="ARBA00022490"/>
    </source>
</evidence>
<evidence type="ECO:0000259" key="11">
    <source>
        <dbReference type="PROSITE" id="PS51900"/>
    </source>
</evidence>
<keyword evidence="13" id="KW-1185">Reference proteome</keyword>
<dbReference type="InterPro" id="IPR050090">
    <property type="entry name" value="Tyrosine_recombinase_XerCD"/>
</dbReference>
<keyword evidence="7 9" id="KW-0233">DNA recombination</keyword>
<feature type="active site" evidence="9">
    <location>
        <position position="241"/>
    </location>
</feature>
<proteinExistence type="inferred from homology"/>
<dbReference type="GO" id="GO:0009037">
    <property type="term" value="F:tyrosine-based site-specific recombinase activity"/>
    <property type="evidence" value="ECO:0007669"/>
    <property type="project" value="UniProtKB-UniRule"/>
</dbReference>
<dbReference type="Gene3D" id="1.10.443.10">
    <property type="entry name" value="Intergrase catalytic core"/>
    <property type="match status" value="1"/>
</dbReference>
<keyword evidence="5 9" id="KW-0229">DNA integration</keyword>
<evidence type="ECO:0000256" key="5">
    <source>
        <dbReference type="ARBA" id="ARBA00022908"/>
    </source>
</evidence>
<evidence type="ECO:0000313" key="12">
    <source>
        <dbReference type="EMBL" id="TJZ79211.1"/>
    </source>
</evidence>
<dbReference type="Proteomes" id="UP000310016">
    <property type="component" value="Unassembled WGS sequence"/>
</dbReference>
<dbReference type="InterPro" id="IPR011010">
    <property type="entry name" value="DNA_brk_join_enz"/>
</dbReference>
<sequence length="296" mass="32931">MTVDLPLAHFDRYLAGERQASEHTRRAYGEDLARLSELARGRDLDTLTPTDIRGFVRRMATKGLSPSSIGRILSAWRAFYKIMKRDLGWGASPVTGIRPPKRVPRLPAALTVDSAEGLLNALPDDEPLACRDKAIFELAYSSGLRVSELASLHLLELDLAHALARVTGKGGKTRVVPVGGAAVEALRRWLLLRPQYARDTSATVFVGRGGRPLTTRAIHARLADWRKRLGIAEPLYPHKLRHSCASHLLQSSHDLRAVQELLGHAHLATTQVYTHLDYQALAKAYDEFHPRARRKE</sequence>
<dbReference type="Pfam" id="PF02899">
    <property type="entry name" value="Phage_int_SAM_1"/>
    <property type="match status" value="1"/>
</dbReference>
<feature type="active site" evidence="9">
    <location>
        <position position="145"/>
    </location>
</feature>
<dbReference type="InterPro" id="IPR023009">
    <property type="entry name" value="Tyrosine_recombinase_XerC/XerD"/>
</dbReference>
<dbReference type="PROSITE" id="PS51898">
    <property type="entry name" value="TYR_RECOMBINASE"/>
    <property type="match status" value="1"/>
</dbReference>
<feature type="active site" evidence="9">
    <location>
        <position position="238"/>
    </location>
</feature>
<feature type="active site" description="O-(3'-phospho-DNA)-tyrosine intermediate" evidence="9">
    <location>
        <position position="273"/>
    </location>
</feature>
<evidence type="ECO:0000313" key="13">
    <source>
        <dbReference type="Proteomes" id="UP000310016"/>
    </source>
</evidence>
<dbReference type="SUPFAM" id="SSF56349">
    <property type="entry name" value="DNA breaking-rejoining enzymes"/>
    <property type="match status" value="1"/>
</dbReference>
<name>A0A4U0QCP1_9NEIS</name>
<comment type="subunit">
    <text evidence="9">Forms a cyclic heterotetrameric complex composed of two molecules of XerC and two molecules of XerD.</text>
</comment>
<keyword evidence="4 9" id="KW-0159">Chromosome partition</keyword>
<evidence type="ECO:0000256" key="4">
    <source>
        <dbReference type="ARBA" id="ARBA00022829"/>
    </source>
</evidence>
<dbReference type="HAMAP" id="MF_01808">
    <property type="entry name" value="Recomb_XerC_XerD"/>
    <property type="match status" value="1"/>
</dbReference>
<dbReference type="PANTHER" id="PTHR30349">
    <property type="entry name" value="PHAGE INTEGRASE-RELATED"/>
    <property type="match status" value="1"/>
</dbReference>
<feature type="active site" evidence="9">
    <location>
        <position position="264"/>
    </location>
</feature>
<evidence type="ECO:0000256" key="7">
    <source>
        <dbReference type="ARBA" id="ARBA00023172"/>
    </source>
</evidence>
<keyword evidence="6 9" id="KW-0238">DNA-binding</keyword>
<reference evidence="12 13" key="1">
    <citation type="submission" date="2019-04" db="EMBL/GenBank/DDBJ databases">
        <title>Chitiniphilus eburnea sp. nov., a novel chitinolytic bacterium isolated from aquaculture sludge.</title>
        <authorList>
            <person name="Sheng M."/>
        </authorList>
    </citation>
    <scope>NUCLEOTIDE SEQUENCE [LARGE SCALE GENOMIC DNA]</scope>
    <source>
        <strain evidence="12 13">HX-2-15</strain>
    </source>
</reference>
<gene>
    <name evidence="9" type="primary">xerC</name>
    <name evidence="12" type="ORF">FAZ21_01670</name>
</gene>
<comment type="subcellular location">
    <subcellularLocation>
        <location evidence="1 9">Cytoplasm</location>
    </subcellularLocation>
</comment>
<dbReference type="OrthoDB" id="9801717at2"/>
<dbReference type="PANTHER" id="PTHR30349:SF81">
    <property type="entry name" value="TYROSINE RECOMBINASE XERC"/>
    <property type="match status" value="1"/>
</dbReference>
<dbReference type="InterPro" id="IPR002104">
    <property type="entry name" value="Integrase_catalytic"/>
</dbReference>
<evidence type="ECO:0000256" key="3">
    <source>
        <dbReference type="ARBA" id="ARBA00022618"/>
    </source>
</evidence>
<protein>
    <recommendedName>
        <fullName evidence="9">Tyrosine recombinase XerC</fullName>
    </recommendedName>
</protein>
<dbReference type="InterPro" id="IPR044068">
    <property type="entry name" value="CB"/>
</dbReference>
<dbReference type="EMBL" id="SUMF01000001">
    <property type="protein sequence ID" value="TJZ79211.1"/>
    <property type="molecule type" value="Genomic_DNA"/>
</dbReference>
<dbReference type="CDD" id="cd00798">
    <property type="entry name" value="INT_XerDC_C"/>
    <property type="match status" value="1"/>
</dbReference>
<dbReference type="PROSITE" id="PS51900">
    <property type="entry name" value="CB"/>
    <property type="match status" value="1"/>
</dbReference>
<keyword evidence="8 9" id="KW-0131">Cell cycle</keyword>
<feature type="active site" evidence="9">
    <location>
        <position position="169"/>
    </location>
</feature>
<dbReference type="InterPro" id="IPR010998">
    <property type="entry name" value="Integrase_recombinase_N"/>
</dbReference>
<dbReference type="InterPro" id="IPR013762">
    <property type="entry name" value="Integrase-like_cat_sf"/>
</dbReference>